<dbReference type="AlphaFoldDB" id="A0A9P0F2R8"/>
<reference evidence="1" key="1">
    <citation type="submission" date="2021-12" db="EMBL/GenBank/DDBJ databases">
        <authorList>
            <person name="King R."/>
        </authorList>
    </citation>
    <scope>NUCLEOTIDE SEQUENCE</scope>
</reference>
<proteinExistence type="predicted"/>
<keyword evidence="2" id="KW-1185">Reference proteome</keyword>
<sequence length="27" mass="3011">MGFVPRVQVPYSVLGKLLINSIFFPTS</sequence>
<evidence type="ECO:0000313" key="2">
    <source>
        <dbReference type="Proteomes" id="UP001152759"/>
    </source>
</evidence>
<protein>
    <submittedName>
        <fullName evidence="1">Uncharacterized protein</fullName>
    </submittedName>
</protein>
<name>A0A9P0F2R8_BEMTA</name>
<dbReference type="Proteomes" id="UP001152759">
    <property type="component" value="Chromosome 4"/>
</dbReference>
<evidence type="ECO:0000313" key="1">
    <source>
        <dbReference type="EMBL" id="CAH0389466.1"/>
    </source>
</evidence>
<dbReference type="EMBL" id="OU963865">
    <property type="protein sequence ID" value="CAH0389466.1"/>
    <property type="molecule type" value="Genomic_DNA"/>
</dbReference>
<accession>A0A9P0F2R8</accession>
<gene>
    <name evidence="1" type="ORF">BEMITA_LOCUS8291</name>
</gene>
<organism evidence="1 2">
    <name type="scientific">Bemisia tabaci</name>
    <name type="common">Sweetpotato whitefly</name>
    <name type="synonym">Aleurodes tabaci</name>
    <dbReference type="NCBI Taxonomy" id="7038"/>
    <lineage>
        <taxon>Eukaryota</taxon>
        <taxon>Metazoa</taxon>
        <taxon>Ecdysozoa</taxon>
        <taxon>Arthropoda</taxon>
        <taxon>Hexapoda</taxon>
        <taxon>Insecta</taxon>
        <taxon>Pterygota</taxon>
        <taxon>Neoptera</taxon>
        <taxon>Paraneoptera</taxon>
        <taxon>Hemiptera</taxon>
        <taxon>Sternorrhyncha</taxon>
        <taxon>Aleyrodoidea</taxon>
        <taxon>Aleyrodidae</taxon>
        <taxon>Aleyrodinae</taxon>
        <taxon>Bemisia</taxon>
    </lineage>
</organism>